<dbReference type="GO" id="GO:0003774">
    <property type="term" value="F:cytoskeletal motor activity"/>
    <property type="evidence" value="ECO:0007669"/>
    <property type="project" value="InterPro"/>
</dbReference>
<dbReference type="PANTHER" id="PTHR34653">
    <property type="match status" value="1"/>
</dbReference>
<evidence type="ECO:0000256" key="4">
    <source>
        <dbReference type="HAMAP-Rule" id="MF_00724"/>
    </source>
</evidence>
<sequence length="100" mass="11075">MEINNIGSVINAQPLQQVKNTASPAEVARNFSAYMTDALDQVNQAQLVSEEMAIKYAAGEVTDVHQVMVAGQKASLMLQMTMQVRNKAIEAYQEIMRMQV</sequence>
<dbReference type="EMBL" id="CP007806">
    <property type="protein sequence ID" value="AIG27618.1"/>
    <property type="molecule type" value="Genomic_DNA"/>
</dbReference>
<dbReference type="PANTHER" id="PTHR34653:SF1">
    <property type="entry name" value="FLAGELLAR HOOK-BASAL BODY COMPLEX PROTEIN FLIE"/>
    <property type="match status" value="1"/>
</dbReference>
<protein>
    <recommendedName>
        <fullName evidence="4 5">Flagellar hook-basal body complex protein FliE</fullName>
    </recommendedName>
</protein>
<dbReference type="STRING" id="1042163.BRLA_c033060"/>
<dbReference type="RefSeq" id="WP_003336906.1">
    <property type="nucleotide sequence ID" value="NZ_CP007806.1"/>
</dbReference>
<dbReference type="HOGENOM" id="CLU_147249_3_0_9"/>
<evidence type="ECO:0000313" key="7">
    <source>
        <dbReference type="Proteomes" id="UP000005850"/>
    </source>
</evidence>
<reference evidence="6 7" key="1">
    <citation type="journal article" date="2011" name="J. Bacteriol.">
        <title>Genome sequence of Brevibacillus laterosporus LMG 15441, a pathogen of invertebrates.</title>
        <authorList>
            <person name="Djukic M."/>
            <person name="Poehlein A."/>
            <person name="Thurmer A."/>
            <person name="Daniel R."/>
        </authorList>
    </citation>
    <scope>NUCLEOTIDE SEQUENCE [LARGE SCALE GENOMIC DNA]</scope>
    <source>
        <strain evidence="6 7">LMG 15441</strain>
    </source>
</reference>
<accession>A0A075R8L8</accession>
<gene>
    <name evidence="4 6" type="primary">fliE</name>
    <name evidence="6" type="ORF">BRLA_c033060</name>
</gene>
<evidence type="ECO:0000256" key="5">
    <source>
        <dbReference type="NCBIfam" id="TIGR00205"/>
    </source>
</evidence>
<name>A0A075R8L8_BRELA</name>
<dbReference type="Proteomes" id="UP000005850">
    <property type="component" value="Chromosome"/>
</dbReference>
<keyword evidence="6" id="KW-0969">Cilium</keyword>
<dbReference type="GO" id="GO:0009425">
    <property type="term" value="C:bacterial-type flagellum basal body"/>
    <property type="evidence" value="ECO:0007669"/>
    <property type="project" value="UniProtKB-SubCell"/>
</dbReference>
<dbReference type="GO" id="GO:0005198">
    <property type="term" value="F:structural molecule activity"/>
    <property type="evidence" value="ECO:0007669"/>
    <property type="project" value="UniProtKB-UniRule"/>
</dbReference>
<comment type="subcellular location">
    <subcellularLocation>
        <location evidence="1 4">Bacterial flagellum basal body</location>
    </subcellularLocation>
</comment>
<evidence type="ECO:0000256" key="1">
    <source>
        <dbReference type="ARBA" id="ARBA00004117"/>
    </source>
</evidence>
<dbReference type="eggNOG" id="COG1677">
    <property type="taxonomic scope" value="Bacteria"/>
</dbReference>
<dbReference type="InterPro" id="IPR001624">
    <property type="entry name" value="FliE"/>
</dbReference>
<keyword evidence="6" id="KW-0282">Flagellum</keyword>
<comment type="similarity">
    <text evidence="2 4">Belongs to the FliE family.</text>
</comment>
<keyword evidence="7" id="KW-1185">Reference proteome</keyword>
<keyword evidence="6" id="KW-0966">Cell projection</keyword>
<dbReference type="NCBIfam" id="TIGR00205">
    <property type="entry name" value="fliE"/>
    <property type="match status" value="1"/>
</dbReference>
<dbReference type="PRINTS" id="PR01006">
    <property type="entry name" value="FLGHOOKFLIE"/>
</dbReference>
<evidence type="ECO:0000313" key="6">
    <source>
        <dbReference type="EMBL" id="AIG27618.1"/>
    </source>
</evidence>
<dbReference type="AlphaFoldDB" id="A0A075R8L8"/>
<evidence type="ECO:0000256" key="3">
    <source>
        <dbReference type="ARBA" id="ARBA00023143"/>
    </source>
</evidence>
<evidence type="ECO:0000256" key="2">
    <source>
        <dbReference type="ARBA" id="ARBA00009272"/>
    </source>
</evidence>
<dbReference type="Pfam" id="PF02049">
    <property type="entry name" value="FliE"/>
    <property type="match status" value="1"/>
</dbReference>
<keyword evidence="3 4" id="KW-0975">Bacterial flagellum</keyword>
<proteinExistence type="inferred from homology"/>
<dbReference type="GO" id="GO:0071973">
    <property type="term" value="P:bacterial-type flagellum-dependent cell motility"/>
    <property type="evidence" value="ECO:0007669"/>
    <property type="project" value="InterPro"/>
</dbReference>
<organism evidence="6 7">
    <name type="scientific">Brevibacillus laterosporus LMG 15441</name>
    <dbReference type="NCBI Taxonomy" id="1042163"/>
    <lineage>
        <taxon>Bacteria</taxon>
        <taxon>Bacillati</taxon>
        <taxon>Bacillota</taxon>
        <taxon>Bacilli</taxon>
        <taxon>Bacillales</taxon>
        <taxon>Paenibacillaceae</taxon>
        <taxon>Brevibacillus</taxon>
    </lineage>
</organism>
<dbReference type="HAMAP" id="MF_00724">
    <property type="entry name" value="FliE"/>
    <property type="match status" value="1"/>
</dbReference>
<dbReference type="KEGG" id="blr:BRLA_c033060"/>